<keyword evidence="1" id="KW-0813">Transport</keyword>
<evidence type="ECO:0000256" key="1">
    <source>
        <dbReference type="ARBA" id="ARBA00022448"/>
    </source>
</evidence>
<evidence type="ECO:0000259" key="4">
    <source>
        <dbReference type="Pfam" id="PF00005"/>
    </source>
</evidence>
<keyword evidence="2" id="KW-0677">Repeat</keyword>
<feature type="transmembrane region" description="Helical" evidence="3">
    <location>
        <begin position="29"/>
        <end position="49"/>
    </location>
</feature>
<dbReference type="Gene3D" id="3.40.50.300">
    <property type="entry name" value="P-loop containing nucleotide triphosphate hydrolases"/>
    <property type="match status" value="1"/>
</dbReference>
<dbReference type="GO" id="GO:0005524">
    <property type="term" value="F:ATP binding"/>
    <property type="evidence" value="ECO:0007669"/>
    <property type="project" value="InterPro"/>
</dbReference>
<evidence type="ECO:0000313" key="6">
    <source>
        <dbReference type="Proteomes" id="UP000193920"/>
    </source>
</evidence>
<gene>
    <name evidence="5" type="ORF">LY90DRAFT_517925</name>
</gene>
<dbReference type="GO" id="GO:0016887">
    <property type="term" value="F:ATP hydrolysis activity"/>
    <property type="evidence" value="ECO:0007669"/>
    <property type="project" value="InterPro"/>
</dbReference>
<keyword evidence="6" id="KW-1185">Reference proteome</keyword>
<evidence type="ECO:0000256" key="2">
    <source>
        <dbReference type="ARBA" id="ARBA00022737"/>
    </source>
</evidence>
<name>A0A1Y1ZYA5_9FUNG</name>
<keyword evidence="5" id="KW-0378">Hydrolase</keyword>
<dbReference type="AlphaFoldDB" id="A0A1Y1ZYA5"/>
<dbReference type="GO" id="GO:0016020">
    <property type="term" value="C:membrane"/>
    <property type="evidence" value="ECO:0007669"/>
    <property type="project" value="InterPro"/>
</dbReference>
<dbReference type="GO" id="GO:0005319">
    <property type="term" value="F:lipid transporter activity"/>
    <property type="evidence" value="ECO:0007669"/>
    <property type="project" value="TreeGrafter"/>
</dbReference>
<accession>A0A1Y1ZYA5</accession>
<keyword evidence="3" id="KW-0472">Membrane</keyword>
<dbReference type="STRING" id="1754190.A0A1Y1ZYA5"/>
<comment type="caution">
    <text evidence="5">The sequence shown here is derived from an EMBL/GenBank/DDBJ whole genome shotgun (WGS) entry which is preliminary data.</text>
</comment>
<dbReference type="SUPFAM" id="SSF52540">
    <property type="entry name" value="P-loop containing nucleoside triphosphate hydrolases"/>
    <property type="match status" value="1"/>
</dbReference>
<dbReference type="GO" id="GO:0140359">
    <property type="term" value="F:ABC-type transporter activity"/>
    <property type="evidence" value="ECO:0007669"/>
    <property type="project" value="InterPro"/>
</dbReference>
<organism evidence="5 6">
    <name type="scientific">Neocallimastix californiae</name>
    <dbReference type="NCBI Taxonomy" id="1754190"/>
    <lineage>
        <taxon>Eukaryota</taxon>
        <taxon>Fungi</taxon>
        <taxon>Fungi incertae sedis</taxon>
        <taxon>Chytridiomycota</taxon>
        <taxon>Chytridiomycota incertae sedis</taxon>
        <taxon>Neocallimastigomycetes</taxon>
        <taxon>Neocallimastigales</taxon>
        <taxon>Neocallimastigaceae</taxon>
        <taxon>Neocallimastix</taxon>
    </lineage>
</organism>
<dbReference type="EMBL" id="MCOG01000343">
    <property type="protein sequence ID" value="ORY15222.1"/>
    <property type="molecule type" value="Genomic_DNA"/>
</dbReference>
<reference evidence="5 6" key="1">
    <citation type="submission" date="2016-08" db="EMBL/GenBank/DDBJ databases">
        <title>A Parts List for Fungal Cellulosomes Revealed by Comparative Genomics.</title>
        <authorList>
            <consortium name="DOE Joint Genome Institute"/>
            <person name="Haitjema C.H."/>
            <person name="Gilmore S.P."/>
            <person name="Henske J.K."/>
            <person name="Solomon K.V."/>
            <person name="De Groot R."/>
            <person name="Kuo A."/>
            <person name="Mondo S.J."/>
            <person name="Salamov A.A."/>
            <person name="Labutti K."/>
            <person name="Zhao Z."/>
            <person name="Chiniquy J."/>
            <person name="Barry K."/>
            <person name="Brewer H.M."/>
            <person name="Purvine S.O."/>
            <person name="Wright A.T."/>
            <person name="Boxma B."/>
            <person name="Van Alen T."/>
            <person name="Hackstein J.H."/>
            <person name="Baker S.E."/>
            <person name="Grigoriev I.V."/>
            <person name="O'Malley M.A."/>
        </authorList>
    </citation>
    <scope>NUCLEOTIDE SEQUENCE [LARGE SCALE GENOMIC DNA]</scope>
    <source>
        <strain evidence="5 6">G1</strain>
    </source>
</reference>
<dbReference type="InterPro" id="IPR003439">
    <property type="entry name" value="ABC_transporter-like_ATP-bd"/>
</dbReference>
<dbReference type="PANTHER" id="PTHR19229">
    <property type="entry name" value="ATP-BINDING CASSETTE TRANSPORTER SUBFAMILY A ABCA"/>
    <property type="match status" value="1"/>
</dbReference>
<dbReference type="Proteomes" id="UP000193920">
    <property type="component" value="Unassembled WGS sequence"/>
</dbReference>
<proteinExistence type="predicted"/>
<sequence length="217" mass="24764">MKDLISKNKKCYSINLSDVIKEETIRNGLLILILSCLIYFTLSISAEGYSKKIQRIKYKIFNSLKKRNTDIDFNGYEGEIIGIIGHNGAEKSTLIKIMTGILLPSSGDVIYENLSLKEEYLSINKNFGYCPQFDVVDRQLNLIDHIKFYAGIKDIKVEPEEVLKEIDLVEKKFNSPYELSAGQRRKFSLSLALLGSTKYVFLDEPTTGLDPYSRKKI</sequence>
<feature type="domain" description="ABC transporter" evidence="4">
    <location>
        <begin position="70"/>
        <end position="207"/>
    </location>
</feature>
<dbReference type="InterPro" id="IPR027417">
    <property type="entry name" value="P-loop_NTPase"/>
</dbReference>
<dbReference type="InterPro" id="IPR026082">
    <property type="entry name" value="ABCA"/>
</dbReference>
<keyword evidence="3" id="KW-0812">Transmembrane</keyword>
<evidence type="ECO:0000256" key="3">
    <source>
        <dbReference type="SAM" id="Phobius"/>
    </source>
</evidence>
<dbReference type="PANTHER" id="PTHR19229:SF36">
    <property type="entry name" value="ATP-BINDING CASSETTE SUB-FAMILY A MEMBER 2"/>
    <property type="match status" value="1"/>
</dbReference>
<keyword evidence="3" id="KW-1133">Transmembrane helix</keyword>
<dbReference type="Pfam" id="PF00005">
    <property type="entry name" value="ABC_tran"/>
    <property type="match status" value="1"/>
</dbReference>
<protein>
    <submittedName>
        <fullName evidence="5">p-loop containing nucleoside triphosphate hydrolase protein</fullName>
    </submittedName>
</protein>
<dbReference type="OrthoDB" id="2109100at2759"/>
<evidence type="ECO:0000313" key="5">
    <source>
        <dbReference type="EMBL" id="ORY15222.1"/>
    </source>
</evidence>